<evidence type="ECO:0000313" key="2">
    <source>
        <dbReference type="EMBL" id="PVZ96447.1"/>
    </source>
</evidence>
<accession>A0A2U1IUF5</accession>
<feature type="compositionally biased region" description="Polar residues" evidence="1">
    <location>
        <begin position="41"/>
        <end position="51"/>
    </location>
</feature>
<organism evidence="2 3">
    <name type="scientific">Smittium angustum</name>
    <dbReference type="NCBI Taxonomy" id="133377"/>
    <lineage>
        <taxon>Eukaryota</taxon>
        <taxon>Fungi</taxon>
        <taxon>Fungi incertae sedis</taxon>
        <taxon>Zoopagomycota</taxon>
        <taxon>Kickxellomycotina</taxon>
        <taxon>Harpellomycetes</taxon>
        <taxon>Harpellales</taxon>
        <taxon>Legeriomycetaceae</taxon>
        <taxon>Smittium</taxon>
    </lineage>
</organism>
<dbReference type="Proteomes" id="UP000245591">
    <property type="component" value="Unassembled WGS sequence"/>
</dbReference>
<dbReference type="EMBL" id="MBFU01001281">
    <property type="protein sequence ID" value="PVZ96447.1"/>
    <property type="molecule type" value="Genomic_DNA"/>
</dbReference>
<evidence type="ECO:0000256" key="1">
    <source>
        <dbReference type="SAM" id="MobiDB-lite"/>
    </source>
</evidence>
<comment type="caution">
    <text evidence="2">The sequence shown here is derived from an EMBL/GenBank/DDBJ whole genome shotgun (WGS) entry which is preliminary data.</text>
</comment>
<keyword evidence="3" id="KW-1185">Reference proteome</keyword>
<gene>
    <name evidence="2" type="ORF">BB558_007677</name>
</gene>
<dbReference type="AlphaFoldDB" id="A0A2U1IUF5"/>
<sequence>MFQYFSSRSDTNSNQINKNTSQTVQFESPLQPENIKESSHDTNPVHSITNPKTKENQLKTCELPKEIDIYVQSSSINTSNNEILTENVNNERHEILESSNKGKNPIIRNYNIWLKANIYTKPQKIS</sequence>
<feature type="region of interest" description="Disordered" evidence="1">
    <location>
        <begin position="1"/>
        <end position="54"/>
    </location>
</feature>
<proteinExistence type="predicted"/>
<feature type="compositionally biased region" description="Polar residues" evidence="1">
    <location>
        <begin position="1"/>
        <end position="28"/>
    </location>
</feature>
<evidence type="ECO:0000313" key="3">
    <source>
        <dbReference type="Proteomes" id="UP000245591"/>
    </source>
</evidence>
<name>A0A2U1IUF5_SMIAN</name>
<protein>
    <submittedName>
        <fullName evidence="2">Uncharacterized protein</fullName>
    </submittedName>
</protein>
<reference evidence="2 3" key="1">
    <citation type="journal article" date="2018" name="MBio">
        <title>Comparative Genomics Reveals the Core Gene Toolbox for the Fungus-Insect Symbiosis.</title>
        <authorList>
            <person name="Wang Y."/>
            <person name="Stata M."/>
            <person name="Wang W."/>
            <person name="Stajich J.E."/>
            <person name="White M.M."/>
            <person name="Moncalvo J.M."/>
        </authorList>
    </citation>
    <scope>NUCLEOTIDE SEQUENCE [LARGE SCALE GENOMIC DNA]</scope>
    <source>
        <strain evidence="2 3">AUS-126-30</strain>
    </source>
</reference>